<dbReference type="GO" id="GO:0016740">
    <property type="term" value="F:transferase activity"/>
    <property type="evidence" value="ECO:0007669"/>
    <property type="project" value="UniProtKB-KW"/>
</dbReference>
<dbReference type="InterPro" id="IPR036634">
    <property type="entry name" value="PRD_sf"/>
</dbReference>
<dbReference type="InterPro" id="IPR027417">
    <property type="entry name" value="P-loop_NTPase"/>
</dbReference>
<evidence type="ECO:0000259" key="3">
    <source>
        <dbReference type="PROSITE" id="PS51372"/>
    </source>
</evidence>
<dbReference type="AlphaFoldDB" id="A0A3E2VVI6"/>
<name>A0A3E2VVI6_CLOIN</name>
<dbReference type="GO" id="GO:0006355">
    <property type="term" value="P:regulation of DNA-templated transcription"/>
    <property type="evidence" value="ECO:0007669"/>
    <property type="project" value="InterPro"/>
</dbReference>
<dbReference type="RefSeq" id="WP_117443424.1">
    <property type="nucleotide sequence ID" value="NZ_QVEV01000017.1"/>
</dbReference>
<feature type="domain" description="PTS EIIA type-4" evidence="2">
    <location>
        <begin position="539"/>
        <end position="673"/>
    </location>
</feature>
<dbReference type="PROSITE" id="PS51372">
    <property type="entry name" value="PRD_2"/>
    <property type="match status" value="1"/>
</dbReference>
<evidence type="ECO:0000313" key="4">
    <source>
        <dbReference type="EMBL" id="RGC14839.1"/>
    </source>
</evidence>
<dbReference type="GO" id="GO:0016020">
    <property type="term" value="C:membrane"/>
    <property type="evidence" value="ECO:0007669"/>
    <property type="project" value="InterPro"/>
</dbReference>
<dbReference type="Gene3D" id="3.40.50.510">
    <property type="entry name" value="Phosphotransferase system, mannose-type IIA component"/>
    <property type="match status" value="1"/>
</dbReference>
<evidence type="ECO:0000259" key="2">
    <source>
        <dbReference type="PROSITE" id="PS51096"/>
    </source>
</evidence>
<protein>
    <submittedName>
        <fullName evidence="4">PRD domain-containing protein</fullName>
    </submittedName>
</protein>
<evidence type="ECO:0000313" key="5">
    <source>
        <dbReference type="Proteomes" id="UP000260025"/>
    </source>
</evidence>
<organism evidence="4 5">
    <name type="scientific">Clostridium innocuum</name>
    <dbReference type="NCBI Taxonomy" id="1522"/>
    <lineage>
        <taxon>Bacteria</taxon>
        <taxon>Bacillati</taxon>
        <taxon>Bacillota</taxon>
        <taxon>Clostridia</taxon>
        <taxon>Eubacteriales</taxon>
        <taxon>Clostridiaceae</taxon>
        <taxon>Clostridium</taxon>
    </lineage>
</organism>
<gene>
    <name evidence="4" type="ORF">DXA38_12285</name>
</gene>
<dbReference type="Proteomes" id="UP000260025">
    <property type="component" value="Unassembled WGS sequence"/>
</dbReference>
<evidence type="ECO:0000256" key="1">
    <source>
        <dbReference type="ARBA" id="ARBA00022679"/>
    </source>
</evidence>
<dbReference type="SUPFAM" id="SSF52540">
    <property type="entry name" value="P-loop containing nucleoside triphosphate hydrolases"/>
    <property type="match status" value="1"/>
</dbReference>
<dbReference type="Pfam" id="PF00874">
    <property type="entry name" value="PRD"/>
    <property type="match status" value="1"/>
</dbReference>
<reference evidence="4 5" key="1">
    <citation type="submission" date="2018-08" db="EMBL/GenBank/DDBJ databases">
        <title>A genome reference for cultivated species of the human gut microbiota.</title>
        <authorList>
            <person name="Zou Y."/>
            <person name="Xue W."/>
            <person name="Luo G."/>
        </authorList>
    </citation>
    <scope>NUCLEOTIDE SEQUENCE [LARGE SCALE GENOMIC DNA]</scope>
    <source>
        <strain evidence="4 5">OF01-2LB</strain>
    </source>
</reference>
<dbReference type="InterPro" id="IPR011608">
    <property type="entry name" value="PRD"/>
</dbReference>
<dbReference type="InterPro" id="IPR004701">
    <property type="entry name" value="PTS_EIIA_man-typ"/>
</dbReference>
<dbReference type="PROSITE" id="PS51096">
    <property type="entry name" value="PTS_EIIA_TYPE_4"/>
    <property type="match status" value="1"/>
</dbReference>
<sequence>MKKSRRSQLLQHIAEITSIAIANKEYTGINTDAFTISLDLNLDRANVSRMLNDLWRENVLIKIQGRPTFYLHRKTLLKRYPNSYIPALIPKNEELAAYLEHSLALSQETAQEAFTSCIGHSIRESMYPIIEDIKVFLTYPQTMRSIMICGPHKTGKHHLLRCILQYLKIETEQLLHIDCAAIALGKLTISDIMQRIDTSLDQEKNNIILFENLDALTEFPASITTMETLLRFYQRMAENNELNLLFLAVTAMNERFLQLQKLFQKVYKLPDLNSRTLKEKYEFVLYFMQNEADAIGKTISLSSSILNCFATACYPGNLQNLMQELRHALSYAYIQSSHHKETFITIDYQHLSDELLASIRNVSDILPIIESITSTLQEKNHFLIPETECIPLQKLLHSCIQEDGILQVFTHREPRLSEYCKQELRNAAKLEINQLYSLSLQKIRDCIQQVLDKHAFIIQEKQLDKLCIRMNNLFSILKHHAYSAAFLPDVDMQDTAIRLLCEDICEALKQTFDRKLPDMEQLFMYCYLLYSREYHKKGSIAVLVACQGEGIAEKYATHVNTMKYQVKCQYIDETGTASTRNLTAFLSIVVDKVREIDEGSGVVIITDFNPLLDFDSEIRSSTDIETVTLSPTSLPLLIQVMNMVNNPATQLEDIRNYDYGTALQIPQSDSAGFGIEIQKTLDDVADKILSESLVFLNPKKATMALFRVLMQIYEDLGLNYTDEISIRFIFHSAFMIERVIRREPLIYKNTNSIISTNRELYSSIDRNMELVNDVFGISIPSSEIARLSEIFVDLIDGCEQEECRTDMD</sequence>
<feature type="domain" description="PRD" evidence="3">
    <location>
        <begin position="696"/>
        <end position="801"/>
    </location>
</feature>
<comment type="caution">
    <text evidence="4">The sequence shown here is derived from an EMBL/GenBank/DDBJ whole genome shotgun (WGS) entry which is preliminary data.</text>
</comment>
<proteinExistence type="predicted"/>
<keyword evidence="1" id="KW-0808">Transferase</keyword>
<dbReference type="Gene3D" id="3.40.50.300">
    <property type="entry name" value="P-loop containing nucleotide triphosphate hydrolases"/>
    <property type="match status" value="1"/>
</dbReference>
<dbReference type="SUPFAM" id="SSF63520">
    <property type="entry name" value="PTS-regulatory domain, PRD"/>
    <property type="match status" value="1"/>
</dbReference>
<dbReference type="InterPro" id="IPR036662">
    <property type="entry name" value="PTS_EIIA_man-typ_sf"/>
</dbReference>
<dbReference type="GO" id="GO:0009401">
    <property type="term" value="P:phosphoenolpyruvate-dependent sugar phosphotransferase system"/>
    <property type="evidence" value="ECO:0007669"/>
    <property type="project" value="InterPro"/>
</dbReference>
<dbReference type="EMBL" id="QVEV01000017">
    <property type="protein sequence ID" value="RGC14839.1"/>
    <property type="molecule type" value="Genomic_DNA"/>
</dbReference>
<dbReference type="Gene3D" id="1.10.1790.10">
    <property type="entry name" value="PRD domain"/>
    <property type="match status" value="1"/>
</dbReference>
<dbReference type="OrthoDB" id="2058346at2"/>
<accession>A0A3E2VVI6</accession>